<gene>
    <name evidence="5" type="ORF">UFOPK1572_01336</name>
</gene>
<protein>
    <submittedName>
        <fullName evidence="5">Unannotated protein</fullName>
    </submittedName>
</protein>
<reference evidence="5" key="1">
    <citation type="submission" date="2020-05" db="EMBL/GenBank/DDBJ databases">
        <authorList>
            <person name="Chiriac C."/>
            <person name="Salcher M."/>
            <person name="Ghai R."/>
            <person name="Kavagutti S V."/>
        </authorList>
    </citation>
    <scope>NUCLEOTIDE SEQUENCE</scope>
</reference>
<evidence type="ECO:0000256" key="2">
    <source>
        <dbReference type="ARBA" id="ARBA00022723"/>
    </source>
</evidence>
<evidence type="ECO:0000256" key="3">
    <source>
        <dbReference type="ARBA" id="ARBA00022801"/>
    </source>
</evidence>
<evidence type="ECO:0000256" key="4">
    <source>
        <dbReference type="ARBA" id="ARBA00022833"/>
    </source>
</evidence>
<organism evidence="5">
    <name type="scientific">freshwater metagenome</name>
    <dbReference type="NCBI Taxonomy" id="449393"/>
    <lineage>
        <taxon>unclassified sequences</taxon>
        <taxon>metagenomes</taxon>
        <taxon>ecological metagenomes</taxon>
    </lineage>
</organism>
<name>A0A6J6E2N1_9ZZZZ</name>
<comment type="cofactor">
    <cofactor evidence="1">
        <name>Zn(2+)</name>
        <dbReference type="ChEBI" id="CHEBI:29105"/>
    </cofactor>
</comment>
<dbReference type="PANTHER" id="PTHR35005:SF1">
    <property type="entry name" value="2-AMINO-5-FORMYLAMINO-6-RIBOSYLAMINOPYRIMIDIN-4(3H)-ONE 5'-MONOPHOSPHATE DEFORMYLASE"/>
    <property type="match status" value="1"/>
</dbReference>
<dbReference type="GO" id="GO:0009231">
    <property type="term" value="P:riboflavin biosynthetic process"/>
    <property type="evidence" value="ECO:0007669"/>
    <property type="project" value="TreeGrafter"/>
</dbReference>
<sequence length="258" mass="27682">MNSTRHLADLRAPELSSALNKDSIIVLPLGAIEQHGPHLPLNTDFVVADAASRAAVEAVGAEVDAWLLPTLPYTKSNEHAWSPGTMWLSANTMMSVLDDIGRSIASTTARRVLFINGHGGNSALVQMMNRELRLKYGLQTFLAHPHMPADQGGSSAASELGMGIHGGMDETSVMLHLKPELVDMSLAVRRVPEGLANNEHVRFGGKVAFGWLSNDFYPDGHIGDPTGATAEIGARMFDSAVDGLCGALREISRFDFGR</sequence>
<dbReference type="InterPro" id="IPR003785">
    <property type="entry name" value="Creatininase/forma_Hydrolase"/>
</dbReference>
<keyword evidence="3" id="KW-0378">Hydrolase</keyword>
<keyword evidence="2" id="KW-0479">Metal-binding</keyword>
<dbReference type="AlphaFoldDB" id="A0A6J6E2N1"/>
<dbReference type="InterPro" id="IPR024087">
    <property type="entry name" value="Creatininase-like_sf"/>
</dbReference>
<evidence type="ECO:0000256" key="1">
    <source>
        <dbReference type="ARBA" id="ARBA00001947"/>
    </source>
</evidence>
<dbReference type="GO" id="GO:0016811">
    <property type="term" value="F:hydrolase activity, acting on carbon-nitrogen (but not peptide) bonds, in linear amides"/>
    <property type="evidence" value="ECO:0007669"/>
    <property type="project" value="TreeGrafter"/>
</dbReference>
<dbReference type="Gene3D" id="3.40.50.10310">
    <property type="entry name" value="Creatininase"/>
    <property type="match status" value="1"/>
</dbReference>
<dbReference type="GO" id="GO:0046872">
    <property type="term" value="F:metal ion binding"/>
    <property type="evidence" value="ECO:0007669"/>
    <property type="project" value="UniProtKB-KW"/>
</dbReference>
<proteinExistence type="predicted"/>
<dbReference type="SUPFAM" id="SSF102215">
    <property type="entry name" value="Creatininase"/>
    <property type="match status" value="1"/>
</dbReference>
<dbReference type="PANTHER" id="PTHR35005">
    <property type="entry name" value="3-DEHYDRO-SCYLLO-INOSOSE HYDROLASE"/>
    <property type="match status" value="1"/>
</dbReference>
<keyword evidence="4" id="KW-0862">Zinc</keyword>
<evidence type="ECO:0000313" key="5">
    <source>
        <dbReference type="EMBL" id="CAB4570517.1"/>
    </source>
</evidence>
<dbReference type="EMBL" id="CAEZTC010000204">
    <property type="protein sequence ID" value="CAB4570517.1"/>
    <property type="molecule type" value="Genomic_DNA"/>
</dbReference>
<accession>A0A6J6E2N1</accession>
<dbReference type="Pfam" id="PF02633">
    <property type="entry name" value="Creatininase"/>
    <property type="match status" value="1"/>
</dbReference>